<dbReference type="PANTHER" id="PTHR23183">
    <property type="entry name" value="NOP14"/>
    <property type="match status" value="1"/>
</dbReference>
<feature type="region of interest" description="Disordered" evidence="8">
    <location>
        <begin position="185"/>
        <end position="212"/>
    </location>
</feature>
<dbReference type="Proteomes" id="UP000190274">
    <property type="component" value="Chromosome F"/>
</dbReference>
<dbReference type="GO" id="GO:0000472">
    <property type="term" value="P:endonucleolytic cleavage to generate mature 5'-end of SSU-rRNA from (SSU-rRNA, 5.8S rRNA, LSU-rRNA)"/>
    <property type="evidence" value="ECO:0007669"/>
    <property type="project" value="EnsemblFungi"/>
</dbReference>
<feature type="compositionally biased region" description="Acidic residues" evidence="8">
    <location>
        <begin position="149"/>
        <end position="158"/>
    </location>
</feature>
<feature type="compositionally biased region" description="Polar residues" evidence="8">
    <location>
        <begin position="18"/>
        <end position="29"/>
    </location>
</feature>
<dbReference type="PANTHER" id="PTHR23183:SF0">
    <property type="entry name" value="NUCLEOLAR PROTEIN 14"/>
    <property type="match status" value="1"/>
</dbReference>
<evidence type="ECO:0000313" key="9">
    <source>
        <dbReference type="EMBL" id="SCU92060.1"/>
    </source>
</evidence>
<evidence type="ECO:0000256" key="5">
    <source>
        <dbReference type="ARBA" id="ARBA00023242"/>
    </source>
</evidence>
<dbReference type="GO" id="GO:0000447">
    <property type="term" value="P:endonucleolytic cleavage in ITS1 to separate SSU-rRNA from 5.8S rRNA and LSU-rRNA from tricistronic rRNA transcript (SSU-rRNA, 5.8S rRNA, LSU-rRNA)"/>
    <property type="evidence" value="ECO:0007669"/>
    <property type="project" value="EnsemblFungi"/>
</dbReference>
<evidence type="ECO:0000256" key="8">
    <source>
        <dbReference type="SAM" id="MobiDB-lite"/>
    </source>
</evidence>
<dbReference type="InterPro" id="IPR007276">
    <property type="entry name" value="Nop14"/>
</dbReference>
<evidence type="ECO:0000256" key="7">
    <source>
        <dbReference type="SAM" id="Coils"/>
    </source>
</evidence>
<feature type="compositionally biased region" description="Basic and acidic residues" evidence="8">
    <location>
        <begin position="34"/>
        <end position="43"/>
    </location>
</feature>
<keyword evidence="5" id="KW-0539">Nucleus</keyword>
<comment type="subcellular location">
    <subcellularLocation>
        <location evidence="1">Nucleus</location>
        <location evidence="1">Nucleolus</location>
    </subcellularLocation>
</comment>
<feature type="region of interest" description="Disordered" evidence="8">
    <location>
        <begin position="261"/>
        <end position="311"/>
    </location>
</feature>
<feature type="compositionally biased region" description="Basic and acidic residues" evidence="8">
    <location>
        <begin position="111"/>
        <end position="137"/>
    </location>
</feature>
<keyword evidence="4" id="KW-0698">rRNA processing</keyword>
<dbReference type="EMBL" id="LT598458">
    <property type="protein sequence ID" value="SCU92060.1"/>
    <property type="molecule type" value="Genomic_DNA"/>
</dbReference>
<dbReference type="Pfam" id="PF04147">
    <property type="entry name" value="Nop14"/>
    <property type="match status" value="1"/>
</dbReference>
<dbReference type="GO" id="GO:0034511">
    <property type="term" value="F:U3 snoRNA binding"/>
    <property type="evidence" value="ECO:0007669"/>
    <property type="project" value="EnsemblFungi"/>
</dbReference>
<accession>A0A1G4JN30</accession>
<keyword evidence="7" id="KW-0175">Coiled coil</keyword>
<dbReference type="GO" id="GO:0000480">
    <property type="term" value="P:endonucleolytic cleavage in 5'-ETS of tricistronic rRNA transcript (SSU-rRNA, 5.8S rRNA, LSU-rRNA)"/>
    <property type="evidence" value="ECO:0007669"/>
    <property type="project" value="EnsemblFungi"/>
</dbReference>
<comment type="similarity">
    <text evidence="2">Belongs to the NOP14 family.</text>
</comment>
<feature type="region of interest" description="Disordered" evidence="8">
    <location>
        <begin position="1"/>
        <end position="43"/>
    </location>
</feature>
<reference evidence="9 10" key="1">
    <citation type="submission" date="2016-03" db="EMBL/GenBank/DDBJ databases">
        <authorList>
            <person name="Devillers H."/>
        </authorList>
    </citation>
    <scope>NUCLEOTIDE SEQUENCE [LARGE SCALE GENOMIC DNA]</scope>
    <source>
        <strain evidence="9">CBS 10888</strain>
    </source>
</reference>
<keyword evidence="3" id="KW-0690">Ribosome biogenesis</keyword>
<comment type="function">
    <text evidence="6">Involved in nucleolar processing of pre-18S ribosomal RNA. Has a role in the nuclear export of 40S pre-ribosomal subunit to the cytoplasm.</text>
</comment>
<keyword evidence="10" id="KW-1185">Reference proteome</keyword>
<gene>
    <name evidence="9" type="ORF">LADA_0F14026G</name>
</gene>
<dbReference type="OrthoDB" id="441771at2759"/>
<protein>
    <submittedName>
        <fullName evidence="9">LADA_0F14026g1_1</fullName>
    </submittedName>
</protein>
<evidence type="ECO:0000256" key="6">
    <source>
        <dbReference type="ARBA" id="ARBA00024695"/>
    </source>
</evidence>
<sequence length="813" mass="93545">MAGSQLKNLKRTLKEQGFTGQANVKGSTKGNKRQAREYDRDERAQQIAKIREQFNPFDMKVNRDKRAPQGSQKHAQKTVGKPGISKQIGEQQRLQAHEARQSRKNKLGGVFDRRFGERDKNMTQEEKMLERFTRERQAQSSSKTSIFNLDDDQDEDDAFGGNSGDLYGGNLTHYGKSLALEDEFEDGDLGLQESMAAGESSELQDPKRKKTKAEVMKEVIAKSKFYKQERQKAQEKLQDDIQDVDEEFDDIMSELNSLPKRKAQAEVKVADDSDKQYDTKVRELGLERRAEPADRTKTEEEIRKENDEKRSKLEQARIDRMNGMLEDEDRGVEDLGDDFWQGGDSQDEFDEYAPDSTQQEDIELGSDSEDNQFKISETVSLLSCPQTLEELNAFLENHSAGDHVQLVKGIVRSFQPRLAAGNKEKLGIFTGVLMRHILSISESYASDDVEAFKEMQNGLIAVLKSLAQKYNEPLSLACRDIIIEMQARFKAQRSHGLSAADLVFFTLVGFIFSTSDHYHLVVTPCNVLMGEFLEQIKLNSFQNIIFCAILARISLSYQRISKRIVPELGYFFERALVTLLPLSETELAGRNLGNYKRDASNLNAPSKIPANPLENYQLNLRQICRADRSIEDDEKIALLCNILSSLDETISKVWRELTCFAELTCSFRQILMEYTVIYPDFQMPRAILDKIERLNKLNKHYPLSLQNHRPLSIPTHTPKFEENFNPDKKSYDPDRTRNELNKMKAQLKKDRKFTMKEIRKDTRFEARQQIDQKKNDYSDYHAKMARIVNQISTEEGAEKSKYEREKRLRSSKK</sequence>
<name>A0A1G4JN30_9SACH</name>
<dbReference type="GO" id="GO:0030692">
    <property type="term" value="C:Noc4p-Nop14p complex"/>
    <property type="evidence" value="ECO:0007669"/>
    <property type="project" value="EnsemblFungi"/>
</dbReference>
<dbReference type="AlphaFoldDB" id="A0A1G4JN30"/>
<feature type="compositionally biased region" description="Polar residues" evidence="8">
    <location>
        <begin position="138"/>
        <end position="147"/>
    </location>
</feature>
<feature type="region of interest" description="Disordered" evidence="8">
    <location>
        <begin position="56"/>
        <end position="167"/>
    </location>
</feature>
<dbReference type="GO" id="GO:0032040">
    <property type="term" value="C:small-subunit processome"/>
    <property type="evidence" value="ECO:0007669"/>
    <property type="project" value="EnsemblFungi"/>
</dbReference>
<feature type="coiled-coil region" evidence="7">
    <location>
        <begin position="216"/>
        <end position="254"/>
    </location>
</feature>
<evidence type="ECO:0000313" key="10">
    <source>
        <dbReference type="Proteomes" id="UP000190274"/>
    </source>
</evidence>
<dbReference type="STRING" id="1266660.A0A1G4JN30"/>
<evidence type="ECO:0000256" key="3">
    <source>
        <dbReference type="ARBA" id="ARBA00022517"/>
    </source>
</evidence>
<evidence type="ECO:0000256" key="1">
    <source>
        <dbReference type="ARBA" id="ARBA00004604"/>
    </source>
</evidence>
<evidence type="ECO:0000256" key="2">
    <source>
        <dbReference type="ARBA" id="ARBA00007466"/>
    </source>
</evidence>
<proteinExistence type="inferred from homology"/>
<evidence type="ECO:0000256" key="4">
    <source>
        <dbReference type="ARBA" id="ARBA00022552"/>
    </source>
</evidence>
<feature type="compositionally biased region" description="Basic and acidic residues" evidence="8">
    <location>
        <begin position="263"/>
        <end position="311"/>
    </location>
</feature>
<organism evidence="9 10">
    <name type="scientific">Lachancea dasiensis</name>
    <dbReference type="NCBI Taxonomy" id="1072105"/>
    <lineage>
        <taxon>Eukaryota</taxon>
        <taxon>Fungi</taxon>
        <taxon>Dikarya</taxon>
        <taxon>Ascomycota</taxon>
        <taxon>Saccharomycotina</taxon>
        <taxon>Saccharomycetes</taxon>
        <taxon>Saccharomycetales</taxon>
        <taxon>Saccharomycetaceae</taxon>
        <taxon>Lachancea</taxon>
    </lineage>
</organism>